<keyword evidence="4" id="KW-0249">Electron transport</keyword>
<dbReference type="GO" id="GO:0020037">
    <property type="term" value="F:heme binding"/>
    <property type="evidence" value="ECO:0007669"/>
    <property type="project" value="InterPro"/>
</dbReference>
<proteinExistence type="predicted"/>
<feature type="region of interest" description="Disordered" evidence="7">
    <location>
        <begin position="220"/>
        <end position="251"/>
    </location>
</feature>
<dbReference type="PANTHER" id="PTHR37823:SF1">
    <property type="entry name" value="CYTOCHROME C-553-LIKE"/>
    <property type="match status" value="1"/>
</dbReference>
<dbReference type="PROSITE" id="PS51007">
    <property type="entry name" value="CYTC"/>
    <property type="match status" value="2"/>
</dbReference>
<evidence type="ECO:0000256" key="7">
    <source>
        <dbReference type="SAM" id="MobiDB-lite"/>
    </source>
</evidence>
<accession>A0A2G9C5G6</accession>
<keyword evidence="1" id="KW-0813">Transport</keyword>
<dbReference type="Gene3D" id="1.10.760.10">
    <property type="entry name" value="Cytochrome c-like domain"/>
    <property type="match status" value="2"/>
</dbReference>
<keyword evidence="5 6" id="KW-0408">Iron</keyword>
<keyword evidence="10" id="KW-1185">Reference proteome</keyword>
<reference evidence="9 10" key="1">
    <citation type="submission" date="2017-11" db="EMBL/GenBank/DDBJ databases">
        <title>Draft genome sequence of Mitsuaria sp. HWN-4.</title>
        <authorList>
            <person name="Gundlapally S.R."/>
        </authorList>
    </citation>
    <scope>NUCLEOTIDE SEQUENCE [LARGE SCALE GENOMIC DNA]</scope>
    <source>
        <strain evidence="9 10">HWN-4</strain>
    </source>
</reference>
<dbReference type="PANTHER" id="PTHR37823">
    <property type="entry name" value="CYTOCHROME C-553-LIKE"/>
    <property type="match status" value="1"/>
</dbReference>
<sequence>MSDPSRRVSPVKAAWTALAVAAGMAAVGAAAFVGLGVYDVSATGPHLQPVHSLLEFALKRAVQRRAQAHPPPPDLLTRERVMQGAACFRDHCVTCHGAPGIAPAPFALGMQPVPSSLIEATRHWRRQDLYWITRNGIKMSGMPAWEYRLDDGELWSVVAFLDALPLMTPDQYRALVGTAQVPGAAQEGIAPGPSVGARPSTTTGMPRQHASIGMIGTGGANGPAGGAGAPGTATPDARSSGRRCDGRVEAPAPLTPALSTAELAQRAFRQHGCTACHAIPGVVGPDTSNGPRLSGLAGRDRIGGKAFPTEDGLAAWIRDPQAIDAHTAMPTLGISETQARLMARYLLAH</sequence>
<comment type="caution">
    <text evidence="9">The sequence shown here is derived from an EMBL/GenBank/DDBJ whole genome shotgun (WGS) entry which is preliminary data.</text>
</comment>
<feature type="domain" description="Cytochrome c" evidence="8">
    <location>
        <begin position="259"/>
        <end position="349"/>
    </location>
</feature>
<dbReference type="EMBL" id="PEOG01000057">
    <property type="protein sequence ID" value="PIM51637.1"/>
    <property type="molecule type" value="Genomic_DNA"/>
</dbReference>
<evidence type="ECO:0000256" key="2">
    <source>
        <dbReference type="ARBA" id="ARBA00022617"/>
    </source>
</evidence>
<dbReference type="AlphaFoldDB" id="A0A2G9C5G6"/>
<dbReference type="GO" id="GO:0046872">
    <property type="term" value="F:metal ion binding"/>
    <property type="evidence" value="ECO:0007669"/>
    <property type="project" value="UniProtKB-KW"/>
</dbReference>
<evidence type="ECO:0000256" key="5">
    <source>
        <dbReference type="ARBA" id="ARBA00023004"/>
    </source>
</evidence>
<evidence type="ECO:0000259" key="8">
    <source>
        <dbReference type="PROSITE" id="PS51007"/>
    </source>
</evidence>
<feature type="region of interest" description="Disordered" evidence="7">
    <location>
        <begin position="186"/>
        <end position="207"/>
    </location>
</feature>
<evidence type="ECO:0000313" key="10">
    <source>
        <dbReference type="Proteomes" id="UP000231501"/>
    </source>
</evidence>
<dbReference type="RefSeq" id="WP_099863084.1">
    <property type="nucleotide sequence ID" value="NZ_PEOG01000057.1"/>
</dbReference>
<name>A0A2G9C5G6_9BURK</name>
<organism evidence="9 10">
    <name type="scientific">Roseateles chitinivorans</name>
    <dbReference type="NCBI Taxonomy" id="2917965"/>
    <lineage>
        <taxon>Bacteria</taxon>
        <taxon>Pseudomonadati</taxon>
        <taxon>Pseudomonadota</taxon>
        <taxon>Betaproteobacteria</taxon>
        <taxon>Burkholderiales</taxon>
        <taxon>Sphaerotilaceae</taxon>
        <taxon>Roseateles</taxon>
    </lineage>
</organism>
<protein>
    <submittedName>
        <fullName evidence="9">Cytochrome C</fullName>
    </submittedName>
</protein>
<keyword evidence="3 6" id="KW-0479">Metal-binding</keyword>
<feature type="domain" description="Cytochrome c" evidence="8">
    <location>
        <begin position="79"/>
        <end position="165"/>
    </location>
</feature>
<dbReference type="OrthoDB" id="9765171at2"/>
<dbReference type="InterPro" id="IPR036909">
    <property type="entry name" value="Cyt_c-like_dom_sf"/>
</dbReference>
<dbReference type="Proteomes" id="UP000231501">
    <property type="component" value="Unassembled WGS sequence"/>
</dbReference>
<evidence type="ECO:0000256" key="6">
    <source>
        <dbReference type="PROSITE-ProRule" id="PRU00433"/>
    </source>
</evidence>
<evidence type="ECO:0000256" key="1">
    <source>
        <dbReference type="ARBA" id="ARBA00022448"/>
    </source>
</evidence>
<gene>
    <name evidence="9" type="ORF">CS062_18655</name>
</gene>
<dbReference type="SUPFAM" id="SSF46626">
    <property type="entry name" value="Cytochrome c"/>
    <property type="match status" value="2"/>
</dbReference>
<evidence type="ECO:0000256" key="4">
    <source>
        <dbReference type="ARBA" id="ARBA00022982"/>
    </source>
</evidence>
<keyword evidence="2 6" id="KW-0349">Heme</keyword>
<dbReference type="Pfam" id="PF00034">
    <property type="entry name" value="Cytochrom_C"/>
    <property type="match status" value="1"/>
</dbReference>
<dbReference type="GO" id="GO:0009055">
    <property type="term" value="F:electron transfer activity"/>
    <property type="evidence" value="ECO:0007669"/>
    <property type="project" value="InterPro"/>
</dbReference>
<dbReference type="InterPro" id="IPR051811">
    <property type="entry name" value="Cytochrome_c550/c551-like"/>
</dbReference>
<evidence type="ECO:0000313" key="9">
    <source>
        <dbReference type="EMBL" id="PIM51637.1"/>
    </source>
</evidence>
<dbReference type="Pfam" id="PF13442">
    <property type="entry name" value="Cytochrome_CBB3"/>
    <property type="match status" value="1"/>
</dbReference>
<evidence type="ECO:0000256" key="3">
    <source>
        <dbReference type="ARBA" id="ARBA00022723"/>
    </source>
</evidence>
<feature type="compositionally biased region" description="Gly residues" evidence="7">
    <location>
        <begin position="220"/>
        <end position="229"/>
    </location>
</feature>
<dbReference type="InterPro" id="IPR009056">
    <property type="entry name" value="Cyt_c-like_dom"/>
</dbReference>